<evidence type="ECO:0000313" key="7">
    <source>
        <dbReference type="Proteomes" id="UP001596501"/>
    </source>
</evidence>
<dbReference type="SUPFAM" id="SSF46785">
    <property type="entry name" value="Winged helix' DNA-binding domain"/>
    <property type="match status" value="1"/>
</dbReference>
<comment type="caution">
    <text evidence="6">The sequence shown here is derived from an EMBL/GenBank/DDBJ whole genome shotgun (WGS) entry which is preliminary data.</text>
</comment>
<dbReference type="PANTHER" id="PTHR30126">
    <property type="entry name" value="HTH-TYPE TRANSCRIPTIONAL REGULATOR"/>
    <property type="match status" value="1"/>
</dbReference>
<dbReference type="Proteomes" id="UP001596501">
    <property type="component" value="Unassembled WGS sequence"/>
</dbReference>
<sequence>MFDAIARLGSVSDAADELAMTQPAASMSLQQLEHILGADLFVRVGKRLVLSERGKVLQPMARSLLVEANEIITTLNATTHHKQLRLGASPTVGGYLLNDICTRFMQSNPDVQLSIAVLPALEVINRVDEMALDVGLIEFITVRPTLEMLKWGKESLVVFSSPAHPLAKSKRLKAAELVGQPWCLQHRFSDTRRQFTLELMDHVPSIDVVLESDSLNILRSAVEANLGLGCLPRPCIAQELQDGRLCALPVDDFKLTIPLSVVSRKSVRKSPQHNNFVSLVMATTKISQASLPASSLRKAVG</sequence>
<keyword evidence="7" id="KW-1185">Reference proteome</keyword>
<dbReference type="SUPFAM" id="SSF53850">
    <property type="entry name" value="Periplasmic binding protein-like II"/>
    <property type="match status" value="1"/>
</dbReference>
<evidence type="ECO:0000256" key="1">
    <source>
        <dbReference type="ARBA" id="ARBA00009437"/>
    </source>
</evidence>
<gene>
    <name evidence="6" type="ORF">ACFQPB_06315</name>
</gene>
<accession>A0ABW2QG85</accession>
<dbReference type="PRINTS" id="PR00039">
    <property type="entry name" value="HTHLYSR"/>
</dbReference>
<dbReference type="Pfam" id="PF03466">
    <property type="entry name" value="LysR_substrate"/>
    <property type="match status" value="1"/>
</dbReference>
<dbReference type="EMBL" id="JBHTCA010000003">
    <property type="protein sequence ID" value="MFC7408469.1"/>
    <property type="molecule type" value="Genomic_DNA"/>
</dbReference>
<dbReference type="PROSITE" id="PS50931">
    <property type="entry name" value="HTH_LYSR"/>
    <property type="match status" value="1"/>
</dbReference>
<dbReference type="InterPro" id="IPR036388">
    <property type="entry name" value="WH-like_DNA-bd_sf"/>
</dbReference>
<name>A0ABW2QG85_9BURK</name>
<organism evidence="6 7">
    <name type="scientific">Hydrogenophaga atypica</name>
    <dbReference type="NCBI Taxonomy" id="249409"/>
    <lineage>
        <taxon>Bacteria</taxon>
        <taxon>Pseudomonadati</taxon>
        <taxon>Pseudomonadota</taxon>
        <taxon>Betaproteobacteria</taxon>
        <taxon>Burkholderiales</taxon>
        <taxon>Comamonadaceae</taxon>
        <taxon>Hydrogenophaga</taxon>
    </lineage>
</organism>
<dbReference type="InterPro" id="IPR036390">
    <property type="entry name" value="WH_DNA-bd_sf"/>
</dbReference>
<reference evidence="7" key="1">
    <citation type="journal article" date="2019" name="Int. J. Syst. Evol. Microbiol.">
        <title>The Global Catalogue of Microorganisms (GCM) 10K type strain sequencing project: providing services to taxonomists for standard genome sequencing and annotation.</title>
        <authorList>
            <consortium name="The Broad Institute Genomics Platform"/>
            <consortium name="The Broad Institute Genome Sequencing Center for Infectious Disease"/>
            <person name="Wu L."/>
            <person name="Ma J."/>
        </authorList>
    </citation>
    <scope>NUCLEOTIDE SEQUENCE [LARGE SCALE GENOMIC DNA]</scope>
    <source>
        <strain evidence="7">CGMCC 1.12371</strain>
    </source>
</reference>
<comment type="similarity">
    <text evidence="1">Belongs to the LysR transcriptional regulatory family.</text>
</comment>
<dbReference type="InterPro" id="IPR005119">
    <property type="entry name" value="LysR_subst-bd"/>
</dbReference>
<keyword evidence="4" id="KW-0804">Transcription</keyword>
<feature type="domain" description="HTH lysR-type" evidence="5">
    <location>
        <begin position="1"/>
        <end position="51"/>
    </location>
</feature>
<dbReference type="InterPro" id="IPR000847">
    <property type="entry name" value="LysR_HTH_N"/>
</dbReference>
<evidence type="ECO:0000313" key="6">
    <source>
        <dbReference type="EMBL" id="MFC7408469.1"/>
    </source>
</evidence>
<evidence type="ECO:0000256" key="4">
    <source>
        <dbReference type="ARBA" id="ARBA00023163"/>
    </source>
</evidence>
<proteinExistence type="inferred from homology"/>
<keyword evidence="3" id="KW-0238">DNA-binding</keyword>
<dbReference type="Gene3D" id="1.10.10.10">
    <property type="entry name" value="Winged helix-like DNA-binding domain superfamily/Winged helix DNA-binding domain"/>
    <property type="match status" value="1"/>
</dbReference>
<evidence type="ECO:0000256" key="2">
    <source>
        <dbReference type="ARBA" id="ARBA00023015"/>
    </source>
</evidence>
<dbReference type="PANTHER" id="PTHR30126:SF94">
    <property type="entry name" value="LYSR FAMILY TRANSCRIPTIONAL REGULATOR"/>
    <property type="match status" value="1"/>
</dbReference>
<dbReference type="Gene3D" id="3.40.190.290">
    <property type="match status" value="1"/>
</dbReference>
<evidence type="ECO:0000256" key="3">
    <source>
        <dbReference type="ARBA" id="ARBA00023125"/>
    </source>
</evidence>
<protein>
    <submittedName>
        <fullName evidence="6">LysR family transcriptional regulator</fullName>
    </submittedName>
</protein>
<dbReference type="Pfam" id="PF00126">
    <property type="entry name" value="HTH_1"/>
    <property type="match status" value="1"/>
</dbReference>
<evidence type="ECO:0000259" key="5">
    <source>
        <dbReference type="PROSITE" id="PS50931"/>
    </source>
</evidence>
<dbReference type="RefSeq" id="WP_382220780.1">
    <property type="nucleotide sequence ID" value="NZ_JBHTCA010000003.1"/>
</dbReference>
<keyword evidence="2" id="KW-0805">Transcription regulation</keyword>